<keyword evidence="1 2" id="KW-0732">Signal</keyword>
<dbReference type="PANTHER" id="PTHR30006:SF2">
    <property type="entry name" value="ABC TRANSPORTER SUBSTRATE-BINDING PROTEIN"/>
    <property type="match status" value="1"/>
</dbReference>
<sequence>MYTIAALLIFCFIIPFAAQASSIPPPTPIPIEHRSLDEIYPAALKENTTLRVAWGGDTPVSGTGIQKIFESRFPGIKLDLRLELSKYLDVEIDRHYEASKGLEEYVDVAVIQSLQDFPRWKAEGRLLSYKASQWNDIYPELVDKDGAYAGLYVFSFGSTVYNPDVYPNSSTLPTKYPEFFAPQFRDRIVLAYPNDDDSALFLFTLIVRKYGWGFMDRLLQQRVTWVRGTASPSQVLGAGQNSTSNQLSISFATSSAFATGVKSKLTNDVFMAWPQTGAIFARAKAPEAAKLFLNYLLDDEWQKLVGDPSVRFATRKSFDELGVFRQKNVDLLAYGRFLSNRSDVEEWRAKFEELLGPPQGRNPNCATSQKAFYGACSLDT</sequence>
<accession>A0A409WR59</accession>
<reference evidence="3 4" key="1">
    <citation type="journal article" date="2018" name="Evol. Lett.">
        <title>Horizontal gene cluster transfer increased hallucinogenic mushroom diversity.</title>
        <authorList>
            <person name="Reynolds H.T."/>
            <person name="Vijayakumar V."/>
            <person name="Gluck-Thaler E."/>
            <person name="Korotkin H.B."/>
            <person name="Matheny P.B."/>
            <person name="Slot J.C."/>
        </authorList>
    </citation>
    <scope>NUCLEOTIDE SEQUENCE [LARGE SCALE GENOMIC DNA]</scope>
    <source>
        <strain evidence="3 4">SRW20</strain>
    </source>
</reference>
<dbReference type="OrthoDB" id="124329at2759"/>
<feature type="signal peptide" evidence="2">
    <location>
        <begin position="1"/>
        <end position="20"/>
    </location>
</feature>
<dbReference type="SUPFAM" id="SSF53850">
    <property type="entry name" value="Periplasmic binding protein-like II"/>
    <property type="match status" value="1"/>
</dbReference>
<dbReference type="AlphaFoldDB" id="A0A409WR59"/>
<keyword evidence="4" id="KW-1185">Reference proteome</keyword>
<feature type="chain" id="PRO_5018991301" description="Periplasmic binding protein-like II" evidence="2">
    <location>
        <begin position="21"/>
        <end position="380"/>
    </location>
</feature>
<evidence type="ECO:0000313" key="4">
    <source>
        <dbReference type="Proteomes" id="UP000284706"/>
    </source>
</evidence>
<organism evidence="3 4">
    <name type="scientific">Gymnopilus dilepis</name>
    <dbReference type="NCBI Taxonomy" id="231916"/>
    <lineage>
        <taxon>Eukaryota</taxon>
        <taxon>Fungi</taxon>
        <taxon>Dikarya</taxon>
        <taxon>Basidiomycota</taxon>
        <taxon>Agaricomycotina</taxon>
        <taxon>Agaricomycetes</taxon>
        <taxon>Agaricomycetidae</taxon>
        <taxon>Agaricales</taxon>
        <taxon>Agaricineae</taxon>
        <taxon>Hymenogastraceae</taxon>
        <taxon>Gymnopilus</taxon>
    </lineage>
</organism>
<evidence type="ECO:0000256" key="1">
    <source>
        <dbReference type="ARBA" id="ARBA00022729"/>
    </source>
</evidence>
<evidence type="ECO:0000313" key="3">
    <source>
        <dbReference type="EMBL" id="PPQ80971.1"/>
    </source>
</evidence>
<gene>
    <name evidence="3" type="ORF">CVT26_003519</name>
</gene>
<dbReference type="PANTHER" id="PTHR30006">
    <property type="entry name" value="THIAMINE-BINDING PERIPLASMIC PROTEIN-RELATED"/>
    <property type="match status" value="1"/>
</dbReference>
<proteinExistence type="predicted"/>
<dbReference type="EMBL" id="NHYE01004912">
    <property type="protein sequence ID" value="PPQ80971.1"/>
    <property type="molecule type" value="Genomic_DNA"/>
</dbReference>
<dbReference type="Proteomes" id="UP000284706">
    <property type="component" value="Unassembled WGS sequence"/>
</dbReference>
<comment type="caution">
    <text evidence="3">The sequence shown here is derived from an EMBL/GenBank/DDBJ whole genome shotgun (WGS) entry which is preliminary data.</text>
</comment>
<dbReference type="Pfam" id="PF13343">
    <property type="entry name" value="SBP_bac_6"/>
    <property type="match status" value="1"/>
</dbReference>
<evidence type="ECO:0000256" key="2">
    <source>
        <dbReference type="SAM" id="SignalP"/>
    </source>
</evidence>
<name>A0A409WR59_9AGAR</name>
<evidence type="ECO:0008006" key="5">
    <source>
        <dbReference type="Google" id="ProtNLM"/>
    </source>
</evidence>
<protein>
    <recommendedName>
        <fullName evidence="5">Periplasmic binding protein-like II</fullName>
    </recommendedName>
</protein>
<dbReference type="Gene3D" id="3.40.190.10">
    <property type="entry name" value="Periplasmic binding protein-like II"/>
    <property type="match status" value="2"/>
</dbReference>
<dbReference type="STRING" id="231916.A0A409WR59"/>
<dbReference type="InParanoid" id="A0A409WR59"/>